<dbReference type="RefSeq" id="WP_045109380.1">
    <property type="nucleotide sequence ID" value="NZ_CAWQZC010000100.1"/>
</dbReference>
<dbReference type="OrthoDB" id="6400682at2"/>
<evidence type="ECO:0000256" key="1">
    <source>
        <dbReference type="SAM" id="MobiDB-lite"/>
    </source>
</evidence>
<evidence type="ECO:0000313" key="3">
    <source>
        <dbReference type="EMBL" id="SGZ17787.1"/>
    </source>
</evidence>
<dbReference type="HOGENOM" id="CLU_2207043_0_0_6"/>
<dbReference type="Proteomes" id="UP000182660">
    <property type="component" value="Unassembled WGS sequence"/>
</dbReference>
<dbReference type="AlphaFoldDB" id="A0A090IAJ3"/>
<gene>
    <name evidence="2" type="ORF">MT2528_0700</name>
    <name evidence="3" type="ORF">NVI5450_4576</name>
</gene>
<feature type="region of interest" description="Disordered" evidence="1">
    <location>
        <begin position="82"/>
        <end position="107"/>
    </location>
</feature>
<keyword evidence="4" id="KW-1185">Reference proteome</keyword>
<dbReference type="GeneID" id="61294420"/>
<sequence length="107" mass="12359">MKKQIDKPRLNTNCQILTEIELNALREEFDMSTTHYDIHDLILADIPPEMLKALLQADSISIIAKHNQQELHFPLHLTNDGYQNSLQGPSTSDISPQFNQHKLHKFQ</sequence>
<name>A0A090IAJ3_9GAMM</name>
<dbReference type="KEGG" id="mvs:MVIS_0989"/>
<protein>
    <submittedName>
        <fullName evidence="3">Uncharacterized protein</fullName>
    </submittedName>
</protein>
<accession>A0A090IAJ3</accession>
<feature type="compositionally biased region" description="Polar residues" evidence="1">
    <location>
        <begin position="82"/>
        <end position="100"/>
    </location>
</feature>
<evidence type="ECO:0000313" key="2">
    <source>
        <dbReference type="EMBL" id="SGY84715.1"/>
    </source>
</evidence>
<organism evidence="3 5">
    <name type="scientific">Moritella viscosa</name>
    <dbReference type="NCBI Taxonomy" id="80854"/>
    <lineage>
        <taxon>Bacteria</taxon>
        <taxon>Pseudomonadati</taxon>
        <taxon>Pseudomonadota</taxon>
        <taxon>Gammaproteobacteria</taxon>
        <taxon>Alteromonadales</taxon>
        <taxon>Moritellaceae</taxon>
        <taxon>Moritella</taxon>
    </lineage>
</organism>
<dbReference type="Proteomes" id="UP000183794">
    <property type="component" value="Unassembled WGS sequence"/>
</dbReference>
<reference evidence="2 4" key="2">
    <citation type="submission" date="2016-11" db="EMBL/GenBank/DDBJ databases">
        <authorList>
            <person name="Klemetsen T."/>
        </authorList>
    </citation>
    <scope>NUCLEOTIDE SEQUENCE [LARGE SCALE GENOMIC DNA]</scope>
    <source>
        <strain evidence="2">MT 2528</strain>
    </source>
</reference>
<dbReference type="EMBL" id="FPLJ01000021">
    <property type="protein sequence ID" value="SGY84715.1"/>
    <property type="molecule type" value="Genomic_DNA"/>
</dbReference>
<proteinExistence type="predicted"/>
<dbReference type="EMBL" id="FPLD01000131">
    <property type="protein sequence ID" value="SGZ17787.1"/>
    <property type="molecule type" value="Genomic_DNA"/>
</dbReference>
<evidence type="ECO:0000313" key="4">
    <source>
        <dbReference type="Proteomes" id="UP000182660"/>
    </source>
</evidence>
<evidence type="ECO:0000313" key="5">
    <source>
        <dbReference type="Proteomes" id="UP000183794"/>
    </source>
</evidence>
<reference evidence="3 5" key="1">
    <citation type="submission" date="2016-11" db="EMBL/GenBank/DDBJ databases">
        <authorList>
            <person name="Jaros S."/>
            <person name="Januszkiewicz K."/>
            <person name="Wedrychowicz H."/>
        </authorList>
    </citation>
    <scope>NUCLEOTIDE SEQUENCE [LARGE SCALE GENOMIC DNA]</scope>
    <source>
        <strain evidence="3">NVI 5450</strain>
    </source>
</reference>